<evidence type="ECO:0000256" key="5">
    <source>
        <dbReference type="ARBA" id="ARBA00022490"/>
    </source>
</evidence>
<gene>
    <name evidence="9" type="primary">phoU</name>
    <name evidence="9" type="ORF">IAC43_02790</name>
</gene>
<comment type="subunit">
    <text evidence="3 7">Homodimer.</text>
</comment>
<evidence type="ECO:0000259" key="8">
    <source>
        <dbReference type="Pfam" id="PF01895"/>
    </source>
</evidence>
<comment type="function">
    <text evidence="7">Plays a role in the regulation of phosphate uptake.</text>
</comment>
<organism evidence="9 10">
    <name type="scientific">Candidatus Faecivivens stercoripullorum</name>
    <dbReference type="NCBI Taxonomy" id="2840805"/>
    <lineage>
        <taxon>Bacteria</taxon>
        <taxon>Bacillati</taxon>
        <taxon>Bacillota</taxon>
        <taxon>Clostridia</taxon>
        <taxon>Eubacteriales</taxon>
        <taxon>Oscillospiraceae</taxon>
        <taxon>Oscillospiraceae incertae sedis</taxon>
        <taxon>Candidatus Faecivivens</taxon>
    </lineage>
</organism>
<dbReference type="Gene3D" id="1.20.58.220">
    <property type="entry name" value="Phosphate transport system protein phou homolog 2, domain 2"/>
    <property type="match status" value="1"/>
</dbReference>
<feature type="domain" description="PhoU" evidence="8">
    <location>
        <begin position="19"/>
        <end position="103"/>
    </location>
</feature>
<dbReference type="PANTHER" id="PTHR42930:SF3">
    <property type="entry name" value="PHOSPHATE-SPECIFIC TRANSPORT SYSTEM ACCESSORY PROTEIN PHOU"/>
    <property type="match status" value="1"/>
</dbReference>
<protein>
    <recommendedName>
        <fullName evidence="7">Phosphate-specific transport system accessory protein PhoU</fullName>
    </recommendedName>
</protein>
<reference evidence="9" key="2">
    <citation type="journal article" date="2021" name="PeerJ">
        <title>Extensive microbial diversity within the chicken gut microbiome revealed by metagenomics and culture.</title>
        <authorList>
            <person name="Gilroy R."/>
            <person name="Ravi A."/>
            <person name="Getino M."/>
            <person name="Pursley I."/>
            <person name="Horton D.L."/>
            <person name="Alikhan N.F."/>
            <person name="Baker D."/>
            <person name="Gharbi K."/>
            <person name="Hall N."/>
            <person name="Watson M."/>
            <person name="Adriaenssens E.M."/>
            <person name="Foster-Nyarko E."/>
            <person name="Jarju S."/>
            <person name="Secka A."/>
            <person name="Antonio M."/>
            <person name="Oren A."/>
            <person name="Chaudhuri R.R."/>
            <person name="La Ragione R."/>
            <person name="Hildebrand F."/>
            <person name="Pallen M.J."/>
        </authorList>
    </citation>
    <scope>NUCLEOTIDE SEQUENCE</scope>
    <source>
        <strain evidence="9">ChiBcec7-5410</strain>
    </source>
</reference>
<dbReference type="InterPro" id="IPR038078">
    <property type="entry name" value="PhoU-like_sf"/>
</dbReference>
<dbReference type="NCBIfam" id="TIGR02135">
    <property type="entry name" value="phoU_full"/>
    <property type="match status" value="1"/>
</dbReference>
<dbReference type="EMBL" id="DVLW01000076">
    <property type="protein sequence ID" value="HIT94091.1"/>
    <property type="molecule type" value="Genomic_DNA"/>
</dbReference>
<dbReference type="AlphaFoldDB" id="A0A9D1KS42"/>
<accession>A0A9D1KS42</accession>
<dbReference type="GO" id="GO:0005737">
    <property type="term" value="C:cytoplasm"/>
    <property type="evidence" value="ECO:0007669"/>
    <property type="project" value="UniProtKB-SubCell"/>
</dbReference>
<dbReference type="SUPFAM" id="SSF109755">
    <property type="entry name" value="PhoU-like"/>
    <property type="match status" value="1"/>
</dbReference>
<dbReference type="Proteomes" id="UP000824160">
    <property type="component" value="Unassembled WGS sequence"/>
</dbReference>
<dbReference type="PANTHER" id="PTHR42930">
    <property type="entry name" value="PHOSPHATE-SPECIFIC TRANSPORT SYSTEM ACCESSORY PROTEIN PHOU"/>
    <property type="match status" value="1"/>
</dbReference>
<keyword evidence="5 7" id="KW-0963">Cytoplasm</keyword>
<evidence type="ECO:0000256" key="7">
    <source>
        <dbReference type="PIRNR" id="PIRNR003107"/>
    </source>
</evidence>
<dbReference type="FunFam" id="1.20.58.220:FF:000004">
    <property type="entry name" value="Phosphate-specific transport system accessory protein PhoU"/>
    <property type="match status" value="1"/>
</dbReference>
<sequence length="230" mass="25896">MRNRFDRQLIQLNNEMIAMGVQISHAIGFAINALLSQDVEKAKEAIAFDEEIDQKEREIESLCLKLLLSQQPVARDLRQISAALKMITDMERVGDHAVDISEIAIHLSTESYISHLGKIEQMAKKTSGMILDCMQAFVDKDMERASSVITRDDQVDELFLQVKSDLIELIRQNPNNGSQASDLLMVAKYFERIGDHATNIAEWVLFSITGNHKSADAVNAQMHKLANQVE</sequence>
<evidence type="ECO:0000256" key="4">
    <source>
        <dbReference type="ARBA" id="ARBA00022448"/>
    </source>
</evidence>
<dbReference type="InterPro" id="IPR028366">
    <property type="entry name" value="PhoU"/>
</dbReference>
<dbReference type="InterPro" id="IPR026022">
    <property type="entry name" value="PhoU_dom"/>
</dbReference>
<comment type="subcellular location">
    <subcellularLocation>
        <location evidence="1 7">Cytoplasm</location>
    </subcellularLocation>
</comment>
<dbReference type="GO" id="GO:0006817">
    <property type="term" value="P:phosphate ion transport"/>
    <property type="evidence" value="ECO:0007669"/>
    <property type="project" value="UniProtKB-KW"/>
</dbReference>
<comment type="caution">
    <text evidence="9">The sequence shown here is derived from an EMBL/GenBank/DDBJ whole genome shotgun (WGS) entry which is preliminary data.</text>
</comment>
<reference evidence="9" key="1">
    <citation type="submission" date="2020-10" db="EMBL/GenBank/DDBJ databases">
        <authorList>
            <person name="Gilroy R."/>
        </authorList>
    </citation>
    <scope>NUCLEOTIDE SEQUENCE</scope>
    <source>
        <strain evidence="9">ChiBcec7-5410</strain>
    </source>
</reference>
<evidence type="ECO:0000313" key="9">
    <source>
        <dbReference type="EMBL" id="HIT94091.1"/>
    </source>
</evidence>
<evidence type="ECO:0000313" key="10">
    <source>
        <dbReference type="Proteomes" id="UP000824160"/>
    </source>
</evidence>
<dbReference type="Pfam" id="PF01895">
    <property type="entry name" value="PhoU"/>
    <property type="match status" value="2"/>
</dbReference>
<dbReference type="GO" id="GO:0030643">
    <property type="term" value="P:intracellular phosphate ion homeostasis"/>
    <property type="evidence" value="ECO:0007669"/>
    <property type="project" value="InterPro"/>
</dbReference>
<evidence type="ECO:0000256" key="6">
    <source>
        <dbReference type="ARBA" id="ARBA00022592"/>
    </source>
</evidence>
<keyword evidence="4 7" id="KW-0813">Transport</keyword>
<name>A0A9D1KS42_9FIRM</name>
<evidence type="ECO:0000256" key="1">
    <source>
        <dbReference type="ARBA" id="ARBA00004496"/>
    </source>
</evidence>
<evidence type="ECO:0000256" key="2">
    <source>
        <dbReference type="ARBA" id="ARBA00008107"/>
    </source>
</evidence>
<dbReference type="PIRSF" id="PIRSF003107">
    <property type="entry name" value="PhoU"/>
    <property type="match status" value="1"/>
</dbReference>
<proteinExistence type="inferred from homology"/>
<feature type="domain" description="PhoU" evidence="8">
    <location>
        <begin position="119"/>
        <end position="204"/>
    </location>
</feature>
<keyword evidence="6 7" id="KW-0592">Phosphate transport</keyword>
<evidence type="ECO:0000256" key="3">
    <source>
        <dbReference type="ARBA" id="ARBA00011738"/>
    </source>
</evidence>
<comment type="similarity">
    <text evidence="2 7">Belongs to the PhoU family.</text>
</comment>
<dbReference type="GO" id="GO:0045936">
    <property type="term" value="P:negative regulation of phosphate metabolic process"/>
    <property type="evidence" value="ECO:0007669"/>
    <property type="project" value="InterPro"/>
</dbReference>